<gene>
    <name evidence="1" type="ORF">MAQA_04266</name>
</gene>
<dbReference type="EMBL" id="AOCG01000004">
    <property type="protein sequence ID" value="EUJ20604.1"/>
    <property type="molecule type" value="Genomic_DNA"/>
</dbReference>
<protein>
    <submittedName>
        <fullName evidence="1">Regulatory protein ArsR</fullName>
    </submittedName>
</protein>
<evidence type="ECO:0000313" key="1">
    <source>
        <dbReference type="EMBL" id="EUJ20604.1"/>
    </source>
</evidence>
<accession>W7B019</accession>
<organism evidence="1 2">
    <name type="scientific">Listeria aquatica FSL S10-1188</name>
    <dbReference type="NCBI Taxonomy" id="1265818"/>
    <lineage>
        <taxon>Bacteria</taxon>
        <taxon>Bacillati</taxon>
        <taxon>Bacillota</taxon>
        <taxon>Bacilli</taxon>
        <taxon>Bacillales</taxon>
        <taxon>Listeriaceae</taxon>
        <taxon>Listeria</taxon>
    </lineage>
</organism>
<sequence>MLQNEYIKFDDDYLMLTNIGTIYFESIGVDINKIKKQPGIFIKPCLDWTERTFHLGGNLGKAFFNLCVRENFIVSNTENRSVYLTSSGEKFF</sequence>
<dbReference type="STRING" id="1265818.MAQA_04266"/>
<dbReference type="AlphaFoldDB" id="W7B019"/>
<evidence type="ECO:0000313" key="2">
    <source>
        <dbReference type="Proteomes" id="UP000019246"/>
    </source>
</evidence>
<comment type="caution">
    <text evidence="1">The sequence shown here is derived from an EMBL/GenBank/DDBJ whole genome shotgun (WGS) entry which is preliminary data.</text>
</comment>
<proteinExistence type="predicted"/>
<dbReference type="Proteomes" id="UP000019246">
    <property type="component" value="Unassembled WGS sequence"/>
</dbReference>
<name>W7B019_9LIST</name>
<keyword evidence="2" id="KW-1185">Reference proteome</keyword>
<reference evidence="1 2" key="1">
    <citation type="journal article" date="2014" name="Int. J. Syst. Evol. Microbiol.">
        <title>Listeria floridensis sp. nov., Listeria aquatica sp. nov., Listeria cornellensis sp. nov., Listeria riparia sp. nov. and Listeria grandensis sp. nov., from agricultural and natural environments.</title>
        <authorList>
            <person name="den Bakker H.C."/>
            <person name="Warchocki S."/>
            <person name="Wright E.M."/>
            <person name="Allred A.F."/>
            <person name="Ahlstrom C."/>
            <person name="Manuel C.S."/>
            <person name="Stasiewicz M.J."/>
            <person name="Burrell A."/>
            <person name="Roof S."/>
            <person name="Strawn L."/>
            <person name="Fortes E.D."/>
            <person name="Nightingale K.K."/>
            <person name="Kephart D."/>
            <person name="Wiedmann M."/>
        </authorList>
    </citation>
    <scope>NUCLEOTIDE SEQUENCE [LARGE SCALE GENOMIC DNA]</scope>
    <source>
        <strain evidence="1 2">FSL S10-1188</strain>
    </source>
</reference>